<accession>A8G612</accession>
<dbReference type="PANTHER" id="PTHR46401">
    <property type="entry name" value="GLYCOSYLTRANSFERASE WBBK-RELATED"/>
    <property type="match status" value="1"/>
</dbReference>
<organism evidence="3 4">
    <name type="scientific">Prochlorococcus marinus (strain MIT 9215)</name>
    <dbReference type="NCBI Taxonomy" id="93060"/>
    <lineage>
        <taxon>Bacteria</taxon>
        <taxon>Bacillati</taxon>
        <taxon>Cyanobacteriota</taxon>
        <taxon>Cyanophyceae</taxon>
        <taxon>Synechococcales</taxon>
        <taxon>Prochlorococcaceae</taxon>
        <taxon>Prochlorococcus</taxon>
    </lineage>
</organism>
<dbReference type="STRING" id="93060.P9215_14301"/>
<dbReference type="CAZy" id="GT4">
    <property type="family name" value="Glycosyltransferase Family 4"/>
</dbReference>
<dbReference type="OrthoDB" id="9797829at2"/>
<gene>
    <name evidence="3" type="ordered locus">P9215_14301</name>
</gene>
<proteinExistence type="predicted"/>
<dbReference type="GO" id="GO:0016757">
    <property type="term" value="F:glycosyltransferase activity"/>
    <property type="evidence" value="ECO:0007669"/>
    <property type="project" value="InterPro"/>
</dbReference>
<dbReference type="Proteomes" id="UP000002014">
    <property type="component" value="Chromosome"/>
</dbReference>
<dbReference type="KEGG" id="pmh:P9215_14301"/>
<evidence type="ECO:0000313" key="3">
    <source>
        <dbReference type="EMBL" id="ABV51043.1"/>
    </source>
</evidence>
<protein>
    <submittedName>
        <fullName evidence="3">Glycosyltransferase</fullName>
    </submittedName>
</protein>
<dbReference type="EMBL" id="CP000825">
    <property type="protein sequence ID" value="ABV51043.1"/>
    <property type="molecule type" value="Genomic_DNA"/>
</dbReference>
<dbReference type="InterPro" id="IPR001296">
    <property type="entry name" value="Glyco_trans_1"/>
</dbReference>
<dbReference type="SUPFAM" id="SSF53756">
    <property type="entry name" value="UDP-Glycosyltransferase/glycogen phosphorylase"/>
    <property type="match status" value="1"/>
</dbReference>
<keyword evidence="1 3" id="KW-0808">Transferase</keyword>
<reference evidence="3 4" key="1">
    <citation type="journal article" date="2007" name="PLoS Genet.">
        <title>Patterns and implications of gene gain and loss in the evolution of Prochlorococcus.</title>
        <authorList>
            <person name="Kettler G.C."/>
            <person name="Martiny A.C."/>
            <person name="Huang K."/>
            <person name="Zucker J."/>
            <person name="Coleman M.L."/>
            <person name="Rodrigue S."/>
            <person name="Chen F."/>
            <person name="Lapidus A."/>
            <person name="Ferriera S."/>
            <person name="Johnson J."/>
            <person name="Steglich C."/>
            <person name="Church G.M."/>
            <person name="Richardson P."/>
            <person name="Chisholm S.W."/>
        </authorList>
    </citation>
    <scope>NUCLEOTIDE SEQUENCE [LARGE SCALE GENOMIC DNA]</scope>
    <source>
        <strain evidence="3 4">MIT 9215</strain>
    </source>
</reference>
<dbReference type="CDD" id="cd03809">
    <property type="entry name" value="GT4_MtfB-like"/>
    <property type="match status" value="1"/>
</dbReference>
<dbReference type="RefSeq" id="WP_012008091.1">
    <property type="nucleotide sequence ID" value="NC_009840.1"/>
</dbReference>
<evidence type="ECO:0000259" key="2">
    <source>
        <dbReference type="Pfam" id="PF00534"/>
    </source>
</evidence>
<dbReference type="Gene3D" id="3.40.50.2000">
    <property type="entry name" value="Glycogen Phosphorylase B"/>
    <property type="match status" value="2"/>
</dbReference>
<dbReference type="eggNOG" id="COG0438">
    <property type="taxonomic scope" value="Bacteria"/>
</dbReference>
<sequence>MKIYIDGWFLAPPLRGIGNYIKNILLNLNDLDKKIKVEILIPSDNYKFEGCPDHISFKTLSSKNIFFWYNFIIPNFLNKKENSVIYFPSGTSPLFTKLKSKTFSTIHDVSYFQSPFVVPFSYKPRRLLGRIYLMLSFFYLVKNSSVIFTVSNFAKYDILKIVNFFHFRKPNIEVIYNTSTVDIKNIRFKKEKIILCVSGSSAQKNSKLFLKTFREKIVDNLENWTIYLVGLDSNYSEILSCGAKLVVKKYLPSKDLSILYQKAYLFLFPSFYESFGIPLIEALKSNCFVLASNRGATKEICRENAIYFSPVDSNDFSKKILKIVKLYPQKPLINFENFILQNSWKRNAKKILQIIFQNFYL</sequence>
<dbReference type="PANTHER" id="PTHR46401:SF2">
    <property type="entry name" value="GLYCOSYLTRANSFERASE WBBK-RELATED"/>
    <property type="match status" value="1"/>
</dbReference>
<dbReference type="AlphaFoldDB" id="A8G612"/>
<evidence type="ECO:0000313" key="4">
    <source>
        <dbReference type="Proteomes" id="UP000002014"/>
    </source>
</evidence>
<dbReference type="HOGENOM" id="CLU_009583_27_5_3"/>
<evidence type="ECO:0000256" key="1">
    <source>
        <dbReference type="ARBA" id="ARBA00022679"/>
    </source>
</evidence>
<dbReference type="Pfam" id="PF00534">
    <property type="entry name" value="Glycos_transf_1"/>
    <property type="match status" value="1"/>
</dbReference>
<feature type="domain" description="Glycosyl transferase family 1" evidence="2">
    <location>
        <begin position="185"/>
        <end position="349"/>
    </location>
</feature>
<name>A8G612_PROM2</name>
<dbReference type="GO" id="GO:0009103">
    <property type="term" value="P:lipopolysaccharide biosynthetic process"/>
    <property type="evidence" value="ECO:0007669"/>
    <property type="project" value="TreeGrafter"/>
</dbReference>